<dbReference type="PANTHER" id="PTHR43798:SF33">
    <property type="entry name" value="HYDROLASE, PUTATIVE (AFU_ORTHOLOGUE AFUA_2G14860)-RELATED"/>
    <property type="match status" value="1"/>
</dbReference>
<proteinExistence type="predicted"/>
<dbReference type="GO" id="GO:0016020">
    <property type="term" value="C:membrane"/>
    <property type="evidence" value="ECO:0007669"/>
    <property type="project" value="TreeGrafter"/>
</dbReference>
<dbReference type="InterPro" id="IPR029058">
    <property type="entry name" value="AB_hydrolase_fold"/>
</dbReference>
<dbReference type="OrthoDB" id="9804723at2"/>
<protein>
    <recommendedName>
        <fullName evidence="1">AB hydrolase-1 domain-containing protein</fullName>
    </recommendedName>
</protein>
<name>A0A1L4D210_9BACT</name>
<dbReference type="Proteomes" id="UP000184731">
    <property type="component" value="Chromosome"/>
</dbReference>
<dbReference type="PRINTS" id="PR00412">
    <property type="entry name" value="EPOXHYDRLASE"/>
</dbReference>
<reference evidence="2 3" key="1">
    <citation type="submission" date="2016-10" db="EMBL/GenBank/DDBJ databases">
        <title>Silvanigrella aquatica sp. nov., isolated from a freshwater lake located in the Black Forest, Germany, description of Silvanigrellaceae fam. nov., Silvanigrellales ord. nov., reclassification of the order Bdellovibrionales in the class Oligoflexia, reclassification of the families Bacteriovoracaceae and Halobacteriovoraceae in the new order Bacteriovoracales ord. nov., and reclassification of the family Pseudobacteriovoracaceae in the order Oligoflexiales.</title>
        <authorList>
            <person name="Hahn M.W."/>
            <person name="Schmidt J."/>
            <person name="Koll U."/>
            <person name="Rohde M."/>
            <person name="Verbag S."/>
            <person name="Pitt A."/>
            <person name="Nakai R."/>
            <person name="Naganuma T."/>
            <person name="Lang E."/>
        </authorList>
    </citation>
    <scope>NUCLEOTIDE SEQUENCE [LARGE SCALE GENOMIC DNA]</scope>
    <source>
        <strain evidence="2 3">MWH-Nonnen-W8red</strain>
    </source>
</reference>
<dbReference type="InterPro" id="IPR000073">
    <property type="entry name" value="AB_hydrolase_1"/>
</dbReference>
<keyword evidence="3" id="KW-1185">Reference proteome</keyword>
<dbReference type="SUPFAM" id="SSF53474">
    <property type="entry name" value="alpha/beta-Hydrolases"/>
    <property type="match status" value="1"/>
</dbReference>
<dbReference type="Pfam" id="PF00561">
    <property type="entry name" value="Abhydrolase_1"/>
    <property type="match status" value="1"/>
</dbReference>
<evidence type="ECO:0000259" key="1">
    <source>
        <dbReference type="Pfam" id="PF00561"/>
    </source>
</evidence>
<dbReference type="GO" id="GO:0046464">
    <property type="term" value="P:acylglycerol catabolic process"/>
    <property type="evidence" value="ECO:0007669"/>
    <property type="project" value="TreeGrafter"/>
</dbReference>
<gene>
    <name evidence="2" type="ORF">AXG55_10065</name>
</gene>
<dbReference type="RefSeq" id="WP_148697986.1">
    <property type="nucleotide sequence ID" value="NZ_CP017834.1"/>
</dbReference>
<dbReference type="InterPro" id="IPR050266">
    <property type="entry name" value="AB_hydrolase_sf"/>
</dbReference>
<dbReference type="STRING" id="1915309.AXG55_10065"/>
<dbReference type="Gene3D" id="3.40.50.1820">
    <property type="entry name" value="alpha/beta hydrolase"/>
    <property type="match status" value="1"/>
</dbReference>
<dbReference type="EMBL" id="CP017834">
    <property type="protein sequence ID" value="APJ04232.1"/>
    <property type="molecule type" value="Genomic_DNA"/>
</dbReference>
<dbReference type="GO" id="GO:0047372">
    <property type="term" value="F:monoacylglycerol lipase activity"/>
    <property type="evidence" value="ECO:0007669"/>
    <property type="project" value="TreeGrafter"/>
</dbReference>
<organism evidence="2 3">
    <name type="scientific">Silvanigrella aquatica</name>
    <dbReference type="NCBI Taxonomy" id="1915309"/>
    <lineage>
        <taxon>Bacteria</taxon>
        <taxon>Pseudomonadati</taxon>
        <taxon>Bdellovibrionota</taxon>
        <taxon>Oligoflexia</taxon>
        <taxon>Silvanigrellales</taxon>
        <taxon>Silvanigrellaceae</taxon>
        <taxon>Silvanigrella</taxon>
    </lineage>
</organism>
<dbReference type="InterPro" id="IPR000639">
    <property type="entry name" value="Epox_hydrolase-like"/>
</dbReference>
<dbReference type="PRINTS" id="PR00111">
    <property type="entry name" value="ABHYDROLASE"/>
</dbReference>
<sequence>MTELKDQFIDVNGYKTRFWSQGSADSVIILLHGFALSVELWEQNINELAQDHRVIALDLLGFGLTDKPKGKHDINIFPDFVYAFMQKMNILKAHLVGHSMGGLIATRLAQIHPESILSLIILSGAGFKKNIPIHFRIFSLPFIGEILARPNKRGLESALRKNTYERIDATKKLAEKLYEFSLHPEMAALLLKVTRTAINFFGFKNSILRTIKKECNKLTMPVLIIWGQNDSIIYVSHAYTANKIIPNSKLVIFDNCGHLPQLEHPKKFNNLLREFYKNIAKNTFN</sequence>
<dbReference type="PANTHER" id="PTHR43798">
    <property type="entry name" value="MONOACYLGLYCEROL LIPASE"/>
    <property type="match status" value="1"/>
</dbReference>
<evidence type="ECO:0000313" key="2">
    <source>
        <dbReference type="EMBL" id="APJ04232.1"/>
    </source>
</evidence>
<dbReference type="AlphaFoldDB" id="A0A1L4D210"/>
<feature type="domain" description="AB hydrolase-1" evidence="1">
    <location>
        <begin position="27"/>
        <end position="265"/>
    </location>
</feature>
<accession>A0A1L4D210</accession>
<evidence type="ECO:0000313" key="3">
    <source>
        <dbReference type="Proteomes" id="UP000184731"/>
    </source>
</evidence>
<dbReference type="KEGG" id="saqi:AXG55_10065"/>